<proteinExistence type="predicted"/>
<name>A0A316WMK9_9FLAO</name>
<dbReference type="EMBL" id="PPEG02000003">
    <property type="protein sequence ID" value="PWN62684.1"/>
    <property type="molecule type" value="Genomic_DNA"/>
</dbReference>
<accession>A0A316WMK9</accession>
<reference evidence="1 2" key="1">
    <citation type="submission" date="2018-04" db="EMBL/GenBank/DDBJ databases">
        <title>Chryseobacterium oncorhynchi 701B-08T from rainbow trout, and Chryseobacterium viscerum 687B-08T from diseased fish.</title>
        <authorList>
            <person name="Jeong J.-J."/>
            <person name="Lee Y.J."/>
            <person name="Pathiraja D."/>
            <person name="Park B."/>
            <person name="Choi I.-G."/>
            <person name="Kim K.D."/>
        </authorList>
    </citation>
    <scope>NUCLEOTIDE SEQUENCE [LARGE SCALE GENOMIC DNA]</scope>
    <source>
        <strain evidence="1 2">687B-08</strain>
    </source>
</reference>
<gene>
    <name evidence="1" type="ORF">C1634_007855</name>
</gene>
<dbReference type="AlphaFoldDB" id="A0A316WMK9"/>
<comment type="caution">
    <text evidence="1">The sequence shown here is derived from an EMBL/GenBank/DDBJ whole genome shotgun (WGS) entry which is preliminary data.</text>
</comment>
<protein>
    <submittedName>
        <fullName evidence="1">Uncharacterized protein</fullName>
    </submittedName>
</protein>
<dbReference type="RefSeq" id="WP_109738179.1">
    <property type="nucleotide sequence ID" value="NZ_PPEG02000003.1"/>
</dbReference>
<sequence>MKKQILIIGALFFIPGWIMSQMNINQADLPRNIQVGVAAKAIIELQYGTPNVRFGISTGVGYLAFNSLLPAVNIEYIINYGGLSTYQGPDKKRFSNQFVGSLSLTSGLNNEFRNNSLEYIRNRNKPLYYFTDLTQPSLQNPFNSSFTFGTNWVYHLSVNISKPNRLQRVGFLGLKIENFQFGYLNDGGTPIKRIGLGDKEDRYYTGGGFVNINLPMDRKINTINASFYRFTGYSELAFDTADEFLFGYVDYADPKQKYFNHGFWNFGIGNTEHWNGFIRLNNVYDLSEVQNIIHYFTKSSYHQNQKPFYISAGGSYNMSNLNLSNHEK</sequence>
<evidence type="ECO:0000313" key="2">
    <source>
        <dbReference type="Proteomes" id="UP000236413"/>
    </source>
</evidence>
<dbReference type="Proteomes" id="UP000236413">
    <property type="component" value="Unassembled WGS sequence"/>
</dbReference>
<organism evidence="1 2">
    <name type="scientific">Chryseobacterium viscerum</name>
    <dbReference type="NCBI Taxonomy" id="1037377"/>
    <lineage>
        <taxon>Bacteria</taxon>
        <taxon>Pseudomonadati</taxon>
        <taxon>Bacteroidota</taxon>
        <taxon>Flavobacteriia</taxon>
        <taxon>Flavobacteriales</taxon>
        <taxon>Weeksellaceae</taxon>
        <taxon>Chryseobacterium group</taxon>
        <taxon>Chryseobacterium</taxon>
    </lineage>
</organism>
<evidence type="ECO:0000313" key="1">
    <source>
        <dbReference type="EMBL" id="PWN62684.1"/>
    </source>
</evidence>